<evidence type="ECO:0000313" key="3">
    <source>
        <dbReference type="Proteomes" id="UP000624244"/>
    </source>
</evidence>
<dbReference type="AlphaFoldDB" id="A0A8H5ZS37"/>
<evidence type="ECO:0000313" key="2">
    <source>
        <dbReference type="EMBL" id="KAF5852823.1"/>
    </source>
</evidence>
<evidence type="ECO:0000256" key="1">
    <source>
        <dbReference type="SAM" id="MobiDB-lite"/>
    </source>
</evidence>
<feature type="region of interest" description="Disordered" evidence="1">
    <location>
        <begin position="1"/>
        <end position="20"/>
    </location>
</feature>
<dbReference type="EMBL" id="WNKQ01000003">
    <property type="protein sequence ID" value="KAF5852823.1"/>
    <property type="molecule type" value="Genomic_DNA"/>
</dbReference>
<protein>
    <submittedName>
        <fullName evidence="2">Uncharacterized protein</fullName>
    </submittedName>
</protein>
<proteinExistence type="predicted"/>
<feature type="region of interest" description="Disordered" evidence="1">
    <location>
        <begin position="57"/>
        <end position="87"/>
    </location>
</feature>
<dbReference type="Proteomes" id="UP000624244">
    <property type="component" value="Unassembled WGS sequence"/>
</dbReference>
<feature type="compositionally biased region" description="Gly residues" evidence="1">
    <location>
        <begin position="1"/>
        <end position="10"/>
    </location>
</feature>
<organism evidence="2 3">
    <name type="scientific">Cochliobolus sativus</name>
    <name type="common">Common root rot and spot blotch fungus</name>
    <name type="synonym">Bipolaris sorokiniana</name>
    <dbReference type="NCBI Taxonomy" id="45130"/>
    <lineage>
        <taxon>Eukaryota</taxon>
        <taxon>Fungi</taxon>
        <taxon>Dikarya</taxon>
        <taxon>Ascomycota</taxon>
        <taxon>Pezizomycotina</taxon>
        <taxon>Dothideomycetes</taxon>
        <taxon>Pleosporomycetidae</taxon>
        <taxon>Pleosporales</taxon>
        <taxon>Pleosporineae</taxon>
        <taxon>Pleosporaceae</taxon>
        <taxon>Bipolaris</taxon>
    </lineage>
</organism>
<reference evidence="2" key="1">
    <citation type="submission" date="2019-11" db="EMBL/GenBank/DDBJ databases">
        <title>Bipolaris sorokiniana Genome sequencing.</title>
        <authorList>
            <person name="Wang H."/>
        </authorList>
    </citation>
    <scope>NUCLEOTIDE SEQUENCE</scope>
</reference>
<sequence length="87" mass="9375">MATKGAGGSVGTETRTMKLNESHARFVTGRLTQTRVQIRRPGFSHLTAFESRHLATSVEDGDHGQGEAIETGMEPGGKPVIRQRSQA</sequence>
<gene>
    <name evidence="2" type="ORF">GGP41_008228</name>
</gene>
<comment type="caution">
    <text evidence="2">The sequence shown here is derived from an EMBL/GenBank/DDBJ whole genome shotgun (WGS) entry which is preliminary data.</text>
</comment>
<accession>A0A8H5ZS37</accession>
<name>A0A8H5ZS37_COCSA</name>